<evidence type="ECO:0000313" key="17">
    <source>
        <dbReference type="EMBL" id="KAH9501291.1"/>
    </source>
</evidence>
<dbReference type="Pfam" id="PF23109">
    <property type="entry name" value="ARCH_RTEL1"/>
    <property type="match status" value="1"/>
</dbReference>
<accession>A0A922HRK5</accession>
<evidence type="ECO:0000256" key="6">
    <source>
        <dbReference type="ARBA" id="ARBA00022801"/>
    </source>
</evidence>
<protein>
    <submittedName>
        <fullName evidence="17">Regulator of telomere elongation helicase 1</fullName>
    </submittedName>
</protein>
<evidence type="ECO:0000256" key="13">
    <source>
        <dbReference type="ARBA" id="ARBA00023235"/>
    </source>
</evidence>
<dbReference type="Gene3D" id="1.20.1160.20">
    <property type="match status" value="1"/>
</dbReference>
<dbReference type="EMBL" id="ASGP02000006">
    <property type="protein sequence ID" value="KAH9501291.1"/>
    <property type="molecule type" value="Genomic_DNA"/>
</dbReference>
<dbReference type="GO" id="GO:0005634">
    <property type="term" value="C:nucleus"/>
    <property type="evidence" value="ECO:0007669"/>
    <property type="project" value="UniProtKB-SubCell"/>
</dbReference>
<feature type="region of interest" description="Disordered" evidence="15">
    <location>
        <begin position="757"/>
        <end position="783"/>
    </location>
</feature>
<dbReference type="InterPro" id="IPR057498">
    <property type="entry name" value="Rtel1_ARCH"/>
</dbReference>
<dbReference type="SMART" id="SM00488">
    <property type="entry name" value="DEXDc2"/>
    <property type="match status" value="1"/>
</dbReference>
<dbReference type="Proteomes" id="UP000790347">
    <property type="component" value="Unassembled WGS sequence"/>
</dbReference>
<dbReference type="InterPro" id="IPR010614">
    <property type="entry name" value="RAD3-like_helicase_DEAD"/>
</dbReference>
<dbReference type="GO" id="GO:0003678">
    <property type="term" value="F:DNA helicase activity"/>
    <property type="evidence" value="ECO:0007669"/>
    <property type="project" value="InterPro"/>
</dbReference>
<comment type="caution">
    <text evidence="17">The sequence shown here is derived from an EMBL/GenBank/DDBJ whole genome shotgun (WGS) entry which is preliminary data.</text>
</comment>
<reference evidence="17" key="2">
    <citation type="journal article" date="2022" name="Res Sq">
        <title>Comparative Genomics Reveals Insights into the Divergent Evolution of Astigmatic Mites and Household Pest Adaptations.</title>
        <authorList>
            <person name="Xiong Q."/>
            <person name="Wan A.T.-Y."/>
            <person name="Liu X.-Y."/>
            <person name="Fung C.S.-H."/>
            <person name="Xiao X."/>
            <person name="Malainual N."/>
            <person name="Hou J."/>
            <person name="Wang L."/>
            <person name="Wang M."/>
            <person name="Yang K."/>
            <person name="Cui Y."/>
            <person name="Leung E."/>
            <person name="Nong W."/>
            <person name="Shin S.-K."/>
            <person name="Au S."/>
            <person name="Jeong K.Y."/>
            <person name="Chew F.T."/>
            <person name="Hui J."/>
            <person name="Leung T.F."/>
            <person name="Tungtrongchitr A."/>
            <person name="Zhong N."/>
            <person name="Liu Z."/>
            <person name="Tsui S."/>
        </authorList>
    </citation>
    <scope>NUCLEOTIDE SEQUENCE</scope>
    <source>
        <strain evidence="17">Derf</strain>
        <tissue evidence="17">Whole organism</tissue>
    </source>
</reference>
<dbReference type="Gene3D" id="3.40.50.300">
    <property type="entry name" value="P-loop containing nucleotide triphosphate hydrolases"/>
    <property type="match status" value="2"/>
</dbReference>
<dbReference type="GO" id="GO:0051539">
    <property type="term" value="F:4 iron, 4 sulfur cluster binding"/>
    <property type="evidence" value="ECO:0007669"/>
    <property type="project" value="UniProtKB-KW"/>
</dbReference>
<evidence type="ECO:0000256" key="2">
    <source>
        <dbReference type="ARBA" id="ARBA00022485"/>
    </source>
</evidence>
<keyword evidence="4" id="KW-0547">Nucleotide-binding</keyword>
<name>A0A922HRK5_DERFA</name>
<dbReference type="Pfam" id="PF13307">
    <property type="entry name" value="Helicase_C_2"/>
    <property type="match status" value="1"/>
</dbReference>
<evidence type="ECO:0000256" key="10">
    <source>
        <dbReference type="ARBA" id="ARBA00023014"/>
    </source>
</evidence>
<evidence type="ECO:0000256" key="15">
    <source>
        <dbReference type="SAM" id="MobiDB-lite"/>
    </source>
</evidence>
<evidence type="ECO:0000256" key="8">
    <source>
        <dbReference type="ARBA" id="ARBA00022840"/>
    </source>
</evidence>
<dbReference type="SMART" id="SM00491">
    <property type="entry name" value="HELICc2"/>
    <property type="match status" value="1"/>
</dbReference>
<evidence type="ECO:0000256" key="12">
    <source>
        <dbReference type="ARBA" id="ARBA00023204"/>
    </source>
</evidence>
<dbReference type="GO" id="GO:1904430">
    <property type="term" value="P:negative regulation of t-circle formation"/>
    <property type="evidence" value="ECO:0007669"/>
    <property type="project" value="TreeGrafter"/>
</dbReference>
<feature type="domain" description="Helicase ATP-binding" evidence="16">
    <location>
        <begin position="6"/>
        <end position="335"/>
    </location>
</feature>
<dbReference type="InterPro" id="IPR045028">
    <property type="entry name" value="DinG/Rad3-like"/>
</dbReference>
<gene>
    <name evidence="17" type="primary">RTEL1</name>
    <name evidence="17" type="ORF">DERF_012148</name>
</gene>
<evidence type="ECO:0000256" key="5">
    <source>
        <dbReference type="ARBA" id="ARBA00022763"/>
    </source>
</evidence>
<keyword evidence="11" id="KW-0238">DNA-binding</keyword>
<evidence type="ECO:0000256" key="9">
    <source>
        <dbReference type="ARBA" id="ARBA00023004"/>
    </source>
</evidence>
<dbReference type="GO" id="GO:0010569">
    <property type="term" value="P:regulation of double-strand break repair via homologous recombination"/>
    <property type="evidence" value="ECO:0007669"/>
    <property type="project" value="TreeGrafter"/>
</dbReference>
<keyword evidence="6" id="KW-0378">Hydrolase</keyword>
<dbReference type="AlphaFoldDB" id="A0A922HRK5"/>
<keyword evidence="9" id="KW-0408">Iron</keyword>
<dbReference type="GO" id="GO:0016818">
    <property type="term" value="F:hydrolase activity, acting on acid anhydrides, in phosphorus-containing anhydrides"/>
    <property type="evidence" value="ECO:0007669"/>
    <property type="project" value="InterPro"/>
</dbReference>
<evidence type="ECO:0000256" key="3">
    <source>
        <dbReference type="ARBA" id="ARBA00022723"/>
    </source>
</evidence>
<organism evidence="17 18">
    <name type="scientific">Dermatophagoides farinae</name>
    <name type="common">American house dust mite</name>
    <dbReference type="NCBI Taxonomy" id="6954"/>
    <lineage>
        <taxon>Eukaryota</taxon>
        <taxon>Metazoa</taxon>
        <taxon>Ecdysozoa</taxon>
        <taxon>Arthropoda</taxon>
        <taxon>Chelicerata</taxon>
        <taxon>Arachnida</taxon>
        <taxon>Acari</taxon>
        <taxon>Acariformes</taxon>
        <taxon>Sarcoptiformes</taxon>
        <taxon>Astigmata</taxon>
        <taxon>Psoroptidia</taxon>
        <taxon>Analgoidea</taxon>
        <taxon>Pyroglyphidae</taxon>
        <taxon>Dermatophagoidinae</taxon>
        <taxon>Dermatophagoides</taxon>
    </lineage>
</organism>
<dbReference type="GO" id="GO:0070182">
    <property type="term" value="F:DNA polymerase binding"/>
    <property type="evidence" value="ECO:0007669"/>
    <property type="project" value="TreeGrafter"/>
</dbReference>
<reference evidence="17" key="1">
    <citation type="submission" date="2013-05" db="EMBL/GenBank/DDBJ databases">
        <authorList>
            <person name="Yim A.K.Y."/>
            <person name="Chan T.F."/>
            <person name="Ji K.M."/>
            <person name="Liu X.Y."/>
            <person name="Zhou J.W."/>
            <person name="Li R.Q."/>
            <person name="Yang K.Y."/>
            <person name="Li J."/>
            <person name="Li M."/>
            <person name="Law P.T.W."/>
            <person name="Wu Y.L."/>
            <person name="Cai Z.L."/>
            <person name="Qin H."/>
            <person name="Bao Y."/>
            <person name="Leung R.K.K."/>
            <person name="Ng P.K.S."/>
            <person name="Zou J."/>
            <person name="Zhong X.J."/>
            <person name="Ran P.X."/>
            <person name="Zhong N.S."/>
            <person name="Liu Z.G."/>
            <person name="Tsui S.K.W."/>
        </authorList>
    </citation>
    <scope>NUCLEOTIDE SEQUENCE</scope>
    <source>
        <strain evidence="17">Derf</strain>
        <tissue evidence="17">Whole organism</tissue>
    </source>
</reference>
<keyword evidence="14" id="KW-0539">Nucleus</keyword>
<keyword evidence="8" id="KW-0067">ATP-binding</keyword>
<keyword evidence="2" id="KW-0004">4Fe-4S</keyword>
<evidence type="ECO:0000256" key="4">
    <source>
        <dbReference type="ARBA" id="ARBA00022741"/>
    </source>
</evidence>
<dbReference type="PANTHER" id="PTHR11472:SF34">
    <property type="entry name" value="REGULATOR OF TELOMERE ELONGATION HELICASE 1"/>
    <property type="match status" value="1"/>
</dbReference>
<evidence type="ECO:0000259" key="16">
    <source>
        <dbReference type="PROSITE" id="PS51193"/>
    </source>
</evidence>
<dbReference type="InterPro" id="IPR013020">
    <property type="entry name" value="Rad3/Chl1-like"/>
</dbReference>
<dbReference type="InterPro" id="IPR006554">
    <property type="entry name" value="Helicase-like_DEXD_c2"/>
</dbReference>
<comment type="subcellular location">
    <subcellularLocation>
        <location evidence="1">Nucleus</location>
    </subcellularLocation>
</comment>
<dbReference type="GO" id="GO:0006281">
    <property type="term" value="P:DNA repair"/>
    <property type="evidence" value="ECO:0007669"/>
    <property type="project" value="UniProtKB-KW"/>
</dbReference>
<evidence type="ECO:0000313" key="18">
    <source>
        <dbReference type="Proteomes" id="UP000790347"/>
    </source>
</evidence>
<dbReference type="PROSITE" id="PS51193">
    <property type="entry name" value="HELICASE_ATP_BIND_2"/>
    <property type="match status" value="1"/>
</dbReference>
<dbReference type="InterPro" id="IPR014013">
    <property type="entry name" value="Helic_SF1/SF2_ATP-bd_DinG/Rad3"/>
</dbReference>
<keyword evidence="5" id="KW-0227">DNA damage</keyword>
<keyword evidence="3" id="KW-0479">Metal-binding</keyword>
<dbReference type="PANTHER" id="PTHR11472">
    <property type="entry name" value="DNA REPAIR DEAD HELICASE RAD3/XP-D SUBFAMILY MEMBER"/>
    <property type="match status" value="1"/>
</dbReference>
<evidence type="ECO:0000256" key="7">
    <source>
        <dbReference type="ARBA" id="ARBA00022806"/>
    </source>
</evidence>
<dbReference type="Pfam" id="PF06733">
    <property type="entry name" value="DEAD_2"/>
    <property type="match status" value="1"/>
</dbReference>
<dbReference type="InterPro" id="IPR006555">
    <property type="entry name" value="ATP-dep_Helicase_C"/>
</dbReference>
<dbReference type="CDD" id="cd18788">
    <property type="entry name" value="SF2_C_XPD"/>
    <property type="match status" value="1"/>
</dbReference>
<dbReference type="GO" id="GO:0046872">
    <property type="term" value="F:metal ion binding"/>
    <property type="evidence" value="ECO:0007669"/>
    <property type="project" value="UniProtKB-KW"/>
</dbReference>
<feature type="region of interest" description="Disordered" evidence="15">
    <location>
        <begin position="848"/>
        <end position="875"/>
    </location>
</feature>
<keyword evidence="18" id="KW-1185">Reference proteome</keyword>
<dbReference type="GO" id="GO:0045910">
    <property type="term" value="P:negative regulation of DNA recombination"/>
    <property type="evidence" value="ECO:0007669"/>
    <property type="project" value="TreeGrafter"/>
</dbReference>
<keyword evidence="10" id="KW-0411">Iron-sulfur</keyword>
<evidence type="ECO:0000256" key="1">
    <source>
        <dbReference type="ARBA" id="ARBA00004123"/>
    </source>
</evidence>
<proteinExistence type="predicted"/>
<dbReference type="GO" id="GO:0003677">
    <property type="term" value="F:DNA binding"/>
    <property type="evidence" value="ECO:0007669"/>
    <property type="project" value="UniProtKB-KW"/>
</dbReference>
<keyword evidence="7 17" id="KW-0347">Helicase</keyword>
<dbReference type="InterPro" id="IPR027417">
    <property type="entry name" value="P-loop_NTPase"/>
</dbReference>
<dbReference type="SUPFAM" id="SSF52540">
    <property type="entry name" value="P-loop containing nucleoside triphosphate hydrolases"/>
    <property type="match status" value="2"/>
</dbReference>
<sequence length="1007" mass="115978">MDNEIEGITVIFPFKPYDIQIDYMRSVIKALNSRQNALLESPTGTGKTLSLLCSTLAWLENQKFKELDSQRIGNGAPKNIVFSDDLIISDDNGSKKEKNKNGKKTWKQDNPLRIIYSSRTHSQLNQASNELKNCYYQFCPSVTIGSRDQLCINPDVMKLENITAKNQICRHKVKYDLCSYHHNYKRIVSDLSFCGSKIYDIEDLIAFGNEHKSCPYYMSKELADYNTALTFMPYNYILDPSIRKTLKLNIKNTIIIFDEGHNIERVCEDSMSTELKSEMLALFLRSFDIVLKSLKELNDGTYEGINDKELSDLDIHDVAKVKLIISNLEQELDHLVNKDKHKKDAHDTQEIFNILNEVNLTYENIKLVSNTCEKISAVVMSSTPGFMSNQSIAALGAVCSFLEIVQPFTQIEEGESMSSKKREFVKNYKLYTEIDRENGYQKTWLTHSVPNNWTVYLWCMSPSVAIQSLKREGIYNLIITSGTLAPLESFEMEMGIPFHVKLQNSHVILSDQLSIQVVAKDPNGNLLCGSYDKRNDIKFTSGLGLTILEFAKKVPKGIFIFFSSYSLINQCIDVWKSSMGFNLWASLSSVKKIFVEPRNKREFNPMIEQFKYACDETPEGAIFMGVSRGKLSEGMDLGDDYCRAVMIISLPYPAKYDPKVVLKEQYLNENKCRLSGSQWYMLQMKRALNQSVGRVIRHKNDYGMIVLCDSRFQSLREGFSRWIIPFFKRENASLTFPQRIQQIDSFFKRSTNVHRDIENKNSKPLRLPPLPQSESKIEQSNHQDDNEIQAIFNNLASDYTKIKDKFPAKPKIEQQNDKLSIFDSFGEKQIIPKRKQYLTGEYYNKKIRPVSEENAPNENKTDDDSSSKQKRSISDRTSAYFEKLPIETPMESNKESIKSIKLPNIFDLNCADIIDIKKTILKSEQNIQAFESIIKQIINQPSKCRQLCETLKVYGKKQNTVYLAMRLNFILADIRNEKRNFILKDFSIIIPEKERKLFLQTCNVKAI</sequence>
<dbReference type="GO" id="GO:0090657">
    <property type="term" value="P:telomeric loop disassembly"/>
    <property type="evidence" value="ECO:0007669"/>
    <property type="project" value="TreeGrafter"/>
</dbReference>
<dbReference type="NCBIfam" id="TIGR00604">
    <property type="entry name" value="rad3"/>
    <property type="match status" value="1"/>
</dbReference>
<dbReference type="GO" id="GO:0005524">
    <property type="term" value="F:ATP binding"/>
    <property type="evidence" value="ECO:0007669"/>
    <property type="project" value="UniProtKB-KW"/>
</dbReference>
<evidence type="ECO:0000256" key="11">
    <source>
        <dbReference type="ARBA" id="ARBA00023125"/>
    </source>
</evidence>
<keyword evidence="12" id="KW-0234">DNA repair</keyword>
<keyword evidence="13" id="KW-0413">Isomerase</keyword>
<evidence type="ECO:0000256" key="14">
    <source>
        <dbReference type="ARBA" id="ARBA00023242"/>
    </source>
</evidence>